<evidence type="ECO:0000259" key="1">
    <source>
        <dbReference type="SMART" id="SM00382"/>
    </source>
</evidence>
<gene>
    <name evidence="2" type="primary">ftsH3</name>
    <name evidence="2" type="ORF">Poly30_19930</name>
</gene>
<dbReference type="RefSeq" id="WP_419191190.1">
    <property type="nucleotide sequence ID" value="NZ_CP036434.1"/>
</dbReference>
<dbReference type="InterPro" id="IPR003959">
    <property type="entry name" value="ATPase_AAA_core"/>
</dbReference>
<dbReference type="InterPro" id="IPR027417">
    <property type="entry name" value="P-loop_NTPase"/>
</dbReference>
<dbReference type="EC" id="3.4.24.-" evidence="2"/>
<dbReference type="SMART" id="SM00382">
    <property type="entry name" value="AAA"/>
    <property type="match status" value="1"/>
</dbReference>
<dbReference type="GO" id="GO:0005524">
    <property type="term" value="F:ATP binding"/>
    <property type="evidence" value="ECO:0007669"/>
    <property type="project" value="InterPro"/>
</dbReference>
<dbReference type="Pfam" id="PF00004">
    <property type="entry name" value="AAA"/>
    <property type="match status" value="1"/>
</dbReference>
<dbReference type="CDD" id="cd19481">
    <property type="entry name" value="RecA-like_protease"/>
    <property type="match status" value="1"/>
</dbReference>
<dbReference type="GO" id="GO:0016887">
    <property type="term" value="F:ATP hydrolysis activity"/>
    <property type="evidence" value="ECO:0007669"/>
    <property type="project" value="InterPro"/>
</dbReference>
<dbReference type="Gene3D" id="3.40.50.300">
    <property type="entry name" value="P-loop containing nucleotide triphosphate hydrolases"/>
    <property type="match status" value="1"/>
</dbReference>
<dbReference type="InterPro" id="IPR011990">
    <property type="entry name" value="TPR-like_helical_dom_sf"/>
</dbReference>
<dbReference type="Proteomes" id="UP000320390">
    <property type="component" value="Chromosome"/>
</dbReference>
<dbReference type="PANTHER" id="PTHR23077">
    <property type="entry name" value="AAA-FAMILY ATPASE"/>
    <property type="match status" value="1"/>
</dbReference>
<proteinExistence type="predicted"/>
<keyword evidence="2" id="KW-0378">Hydrolase</keyword>
<evidence type="ECO:0000313" key="2">
    <source>
        <dbReference type="EMBL" id="QDV06483.1"/>
    </source>
</evidence>
<dbReference type="InterPro" id="IPR050168">
    <property type="entry name" value="AAA_ATPase_domain"/>
</dbReference>
<keyword evidence="2" id="KW-0645">Protease</keyword>
<keyword evidence="2" id="KW-0482">Metalloprotease</keyword>
<keyword evidence="3" id="KW-1185">Reference proteome</keyword>
<organism evidence="2 3">
    <name type="scientific">Saltatorellus ferox</name>
    <dbReference type="NCBI Taxonomy" id="2528018"/>
    <lineage>
        <taxon>Bacteria</taxon>
        <taxon>Pseudomonadati</taxon>
        <taxon>Planctomycetota</taxon>
        <taxon>Planctomycetia</taxon>
        <taxon>Planctomycetia incertae sedis</taxon>
        <taxon>Saltatorellus</taxon>
    </lineage>
</organism>
<evidence type="ECO:0000313" key="3">
    <source>
        <dbReference type="Proteomes" id="UP000320390"/>
    </source>
</evidence>
<dbReference type="AlphaFoldDB" id="A0A518EQW9"/>
<protein>
    <submittedName>
        <fullName evidence="2">ATP-dependent zinc metalloprotease FtsH 3</fullName>
        <ecNumber evidence="2">3.4.24.-</ecNumber>
    </submittedName>
</protein>
<dbReference type="GO" id="GO:0008237">
    <property type="term" value="F:metallopeptidase activity"/>
    <property type="evidence" value="ECO:0007669"/>
    <property type="project" value="UniProtKB-KW"/>
</dbReference>
<dbReference type="SUPFAM" id="SSF48452">
    <property type="entry name" value="TPR-like"/>
    <property type="match status" value="1"/>
</dbReference>
<accession>A0A518EQW9</accession>
<name>A0A518EQW9_9BACT</name>
<sequence>MESPFDPIAPLREALAASPDNVPLRRHLADQLARLTRFEEAELEYRDLLARTPDDDGIRLALAQAYLGQGKAAHADILVELVTGRDDPPARAFVILAQIRIAERDFQGARVAFRSACELEPALEASDVAAELGVGPSNPFELEEDLDDLDLGIAPVETQVPGFGGFDALDPARRLELPARPRVSFRDAGGFAAEKSKLSLLVTAPLLRPDLFQAYGRDAGIGTIVFGPPGSGKTHLVRCLAGEAGMHLASLDLRELGEHGRQAGVEPLQGFFDAARRASPCIVLIENLDAFDGAAGEREGGAAMEAVRGLLAEFEGRPLAARGLAIVATTERPWDLDPLFIRPGRFQRAVAIGLPGDVGRREILQRLLDGKPSTSIDLKKLARKASGRTVADLVEIVDVATELALEEALALGDPVPIREKTLAIAIREVPATAAGWYETLRARAAESGLRGSARHLAQVLTRAMRSADLRE</sequence>
<dbReference type="EMBL" id="CP036434">
    <property type="protein sequence ID" value="QDV06483.1"/>
    <property type="molecule type" value="Genomic_DNA"/>
</dbReference>
<reference evidence="2 3" key="1">
    <citation type="submission" date="2019-02" db="EMBL/GenBank/DDBJ databases">
        <title>Deep-cultivation of Planctomycetes and their phenomic and genomic characterization uncovers novel biology.</title>
        <authorList>
            <person name="Wiegand S."/>
            <person name="Jogler M."/>
            <person name="Boedeker C."/>
            <person name="Pinto D."/>
            <person name="Vollmers J."/>
            <person name="Rivas-Marin E."/>
            <person name="Kohn T."/>
            <person name="Peeters S.H."/>
            <person name="Heuer A."/>
            <person name="Rast P."/>
            <person name="Oberbeckmann S."/>
            <person name="Bunk B."/>
            <person name="Jeske O."/>
            <person name="Meyerdierks A."/>
            <person name="Storesund J.E."/>
            <person name="Kallscheuer N."/>
            <person name="Luecker S."/>
            <person name="Lage O.M."/>
            <person name="Pohl T."/>
            <person name="Merkel B.J."/>
            <person name="Hornburger P."/>
            <person name="Mueller R.-W."/>
            <person name="Bruemmer F."/>
            <person name="Labrenz M."/>
            <person name="Spormann A.M."/>
            <person name="Op den Camp H."/>
            <person name="Overmann J."/>
            <person name="Amann R."/>
            <person name="Jetten M.S.M."/>
            <person name="Mascher T."/>
            <person name="Medema M.H."/>
            <person name="Devos D.P."/>
            <person name="Kaster A.-K."/>
            <person name="Ovreas L."/>
            <person name="Rohde M."/>
            <person name="Galperin M.Y."/>
            <person name="Jogler C."/>
        </authorList>
    </citation>
    <scope>NUCLEOTIDE SEQUENCE [LARGE SCALE GENOMIC DNA]</scope>
    <source>
        <strain evidence="2 3">Poly30</strain>
    </source>
</reference>
<dbReference type="SUPFAM" id="SSF52540">
    <property type="entry name" value="P-loop containing nucleoside triphosphate hydrolases"/>
    <property type="match status" value="1"/>
</dbReference>
<feature type="domain" description="AAA+ ATPase" evidence="1">
    <location>
        <begin position="219"/>
        <end position="356"/>
    </location>
</feature>
<dbReference type="Gene3D" id="1.25.40.10">
    <property type="entry name" value="Tetratricopeptide repeat domain"/>
    <property type="match status" value="1"/>
</dbReference>
<dbReference type="GO" id="GO:0006508">
    <property type="term" value="P:proteolysis"/>
    <property type="evidence" value="ECO:0007669"/>
    <property type="project" value="UniProtKB-KW"/>
</dbReference>
<dbReference type="Gene3D" id="1.10.8.60">
    <property type="match status" value="1"/>
</dbReference>
<dbReference type="InterPro" id="IPR003593">
    <property type="entry name" value="AAA+_ATPase"/>
</dbReference>